<evidence type="ECO:0000313" key="2">
    <source>
        <dbReference type="Proteomes" id="UP000297762"/>
    </source>
</evidence>
<dbReference type="EMBL" id="RQGF01000042">
    <property type="protein sequence ID" value="TGL58398.1"/>
    <property type="molecule type" value="Genomic_DNA"/>
</dbReference>
<dbReference type="PANTHER" id="PTHR14097">
    <property type="entry name" value="OXIDOREDUCTASE HTATIP2"/>
    <property type="match status" value="1"/>
</dbReference>
<name>A0A4R9K119_9LEPT</name>
<dbReference type="Proteomes" id="UP000297762">
    <property type="component" value="Unassembled WGS sequence"/>
</dbReference>
<evidence type="ECO:0000313" key="1">
    <source>
        <dbReference type="EMBL" id="TGL58398.1"/>
    </source>
</evidence>
<protein>
    <submittedName>
        <fullName evidence="1">Epimerase</fullName>
    </submittedName>
</protein>
<accession>A0A4R9K119</accession>
<gene>
    <name evidence="1" type="ORF">EHQ64_19105</name>
</gene>
<proteinExistence type="predicted"/>
<dbReference type="AlphaFoldDB" id="A0A4R9K119"/>
<dbReference type="Gene3D" id="3.40.50.720">
    <property type="entry name" value="NAD(P)-binding Rossmann-like Domain"/>
    <property type="match status" value="1"/>
</dbReference>
<organism evidence="1 2">
    <name type="scientific">Leptospira sarikeiensis</name>
    <dbReference type="NCBI Taxonomy" id="2484943"/>
    <lineage>
        <taxon>Bacteria</taxon>
        <taxon>Pseudomonadati</taxon>
        <taxon>Spirochaetota</taxon>
        <taxon>Spirochaetia</taxon>
        <taxon>Leptospirales</taxon>
        <taxon>Leptospiraceae</taxon>
        <taxon>Leptospira</taxon>
    </lineage>
</organism>
<comment type="caution">
    <text evidence="1">The sequence shown here is derived from an EMBL/GenBank/DDBJ whole genome shotgun (WGS) entry which is preliminary data.</text>
</comment>
<sequence>MKLRVIITGVTGMVGEGVFLECLEDPNVEKILLLNRKSYGISHPKVEEIIHSDFFDLSSIKDKLKGYNTCFFCLGVSSLGMKEEDYFKLTHTLTLNAATILVSVNSDMSFFYISGAGTDSTEKGKTMWARVKGKTENDLAKLPFKGMYKVRPGFLDPTPGAKNTLSAYKFLGWSYPLIKKIFPTKVSSLKQLGTAMIKIAKDGYSKDTIEVTDILSISKT</sequence>
<dbReference type="OrthoDB" id="9785372at2"/>
<keyword evidence="2" id="KW-1185">Reference proteome</keyword>
<dbReference type="RefSeq" id="WP_135651404.1">
    <property type="nucleotide sequence ID" value="NZ_RQGF01000042.1"/>
</dbReference>
<dbReference type="InterPro" id="IPR036291">
    <property type="entry name" value="NAD(P)-bd_dom_sf"/>
</dbReference>
<dbReference type="SUPFAM" id="SSF51735">
    <property type="entry name" value="NAD(P)-binding Rossmann-fold domains"/>
    <property type="match status" value="1"/>
</dbReference>
<reference evidence="1" key="1">
    <citation type="journal article" date="2019" name="PLoS Negl. Trop. Dis.">
        <title>Revisiting the worldwide diversity of Leptospira species in the environment.</title>
        <authorList>
            <person name="Vincent A.T."/>
            <person name="Schiettekatte O."/>
            <person name="Bourhy P."/>
            <person name="Veyrier F.J."/>
            <person name="Picardeau M."/>
        </authorList>
    </citation>
    <scope>NUCLEOTIDE SEQUENCE [LARGE SCALE GENOMIC DNA]</scope>
    <source>
        <strain evidence="1">201702455</strain>
    </source>
</reference>
<dbReference type="PANTHER" id="PTHR14097:SF8">
    <property type="entry name" value="NAD(P)-BINDING DOMAIN-CONTAINING PROTEIN"/>
    <property type="match status" value="1"/>
</dbReference>